<evidence type="ECO:0000256" key="1">
    <source>
        <dbReference type="SAM" id="SignalP"/>
    </source>
</evidence>
<comment type="caution">
    <text evidence="2">The sequence shown here is derived from an EMBL/GenBank/DDBJ whole genome shotgun (WGS) entry which is preliminary data.</text>
</comment>
<proteinExistence type="predicted"/>
<dbReference type="Proteomes" id="UP000270291">
    <property type="component" value="Unassembled WGS sequence"/>
</dbReference>
<accession>A0A3R9NSQ7</accession>
<dbReference type="InterPro" id="IPR006530">
    <property type="entry name" value="YD"/>
</dbReference>
<keyword evidence="1" id="KW-0732">Signal</keyword>
<sequence length="440" mass="49359">MIPFRLLLLPGLLAVATTATGQLLPKALSRAAHYTTANATPTPPARQTTAYRPRQAVSYGWDAATAAWSNPLLDQLTYNAQGRPTEIVTADSATATAFRRVQYGYDAQGNQLEETTQTGNGTPWINEFRYVSTYDTQNQLTEELSQGWNGNAWQTTDGYRYLNTYVGTLLTEQTVQVLNAGSYQNDARFRYAASNGQWSEVVAQRWDGAAWVNEERLTELIWHDWPARQPASFRVQAWLSSGQWADFQRHTLSYGATGTITQLIEEAQPAGAWQNFSRYTEPYDVQGNDLGYRQEDWLNGGWVLTNELRAQLRYDAQNRLTRRTEQLYSPITAQFVNRQRINYGNFQDIITASLARQSAGPLHLYPVPATGVLYVEAADVPGTLTGPLEIRTLTGQLVQRAPATTQRGILRIPLPVLASGIYLLCLPTNRGRVIQRFVRE</sequence>
<evidence type="ECO:0000313" key="2">
    <source>
        <dbReference type="EMBL" id="RSK40957.1"/>
    </source>
</evidence>
<dbReference type="Pfam" id="PF05593">
    <property type="entry name" value="RHS_repeat"/>
    <property type="match status" value="1"/>
</dbReference>
<dbReference type="AlphaFoldDB" id="A0A3R9NSQ7"/>
<gene>
    <name evidence="2" type="ORF">EI293_18635</name>
</gene>
<protein>
    <submittedName>
        <fullName evidence="2">T9SS C-terminal target domain-containing protein</fullName>
    </submittedName>
</protein>
<dbReference type="NCBIfam" id="TIGR04183">
    <property type="entry name" value="Por_Secre_tail"/>
    <property type="match status" value="1"/>
</dbReference>
<name>A0A3R9NSQ7_9BACT</name>
<dbReference type="NCBIfam" id="TIGR01643">
    <property type="entry name" value="YD_repeat_2x"/>
    <property type="match status" value="1"/>
</dbReference>
<feature type="chain" id="PRO_5018750719" evidence="1">
    <location>
        <begin position="22"/>
        <end position="440"/>
    </location>
</feature>
<keyword evidence="3" id="KW-1185">Reference proteome</keyword>
<dbReference type="EMBL" id="RWIU01000007">
    <property type="protein sequence ID" value="RSK40957.1"/>
    <property type="molecule type" value="Genomic_DNA"/>
</dbReference>
<dbReference type="InterPro" id="IPR026444">
    <property type="entry name" value="Secre_tail"/>
</dbReference>
<dbReference type="InterPro" id="IPR031325">
    <property type="entry name" value="RHS_repeat"/>
</dbReference>
<feature type="signal peptide" evidence="1">
    <location>
        <begin position="1"/>
        <end position="21"/>
    </location>
</feature>
<dbReference type="OrthoDB" id="863842at2"/>
<evidence type="ECO:0000313" key="3">
    <source>
        <dbReference type="Proteomes" id="UP000270291"/>
    </source>
</evidence>
<reference evidence="2 3" key="1">
    <citation type="submission" date="2018-12" db="EMBL/GenBank/DDBJ databases">
        <authorList>
            <person name="Feng G."/>
            <person name="Zhu H."/>
        </authorList>
    </citation>
    <scope>NUCLEOTIDE SEQUENCE [LARGE SCALE GENOMIC DNA]</scope>
    <source>
        <strain evidence="2 3">LMG 26000</strain>
    </source>
</reference>
<organism evidence="2 3">
    <name type="scientific">Hymenobacter perfusus</name>
    <dbReference type="NCBI Taxonomy" id="1236770"/>
    <lineage>
        <taxon>Bacteria</taxon>
        <taxon>Pseudomonadati</taxon>
        <taxon>Bacteroidota</taxon>
        <taxon>Cytophagia</taxon>
        <taxon>Cytophagales</taxon>
        <taxon>Hymenobacteraceae</taxon>
        <taxon>Hymenobacter</taxon>
    </lineage>
</organism>
<dbReference type="Gene3D" id="2.40.128.720">
    <property type="match status" value="1"/>
</dbReference>